<dbReference type="InterPro" id="IPR013783">
    <property type="entry name" value="Ig-like_fold"/>
</dbReference>
<reference evidence="1 2" key="1">
    <citation type="submission" date="2021-01" db="EMBL/GenBank/DDBJ databases">
        <title>Whole genome shotgun sequence of Plantactinospora mayteni NBRC 109088.</title>
        <authorList>
            <person name="Komaki H."/>
            <person name="Tamura T."/>
        </authorList>
    </citation>
    <scope>NUCLEOTIDE SEQUENCE [LARGE SCALE GENOMIC DNA]</scope>
    <source>
        <strain evidence="1 2">NBRC 109088</strain>
    </source>
</reference>
<accession>A0ABQ4EFG9</accession>
<keyword evidence="2" id="KW-1185">Reference proteome</keyword>
<protein>
    <recommendedName>
        <fullName evidence="3">Bacterial Ig-like domain-containing protein</fullName>
    </recommendedName>
</protein>
<dbReference type="Proteomes" id="UP000621500">
    <property type="component" value="Unassembled WGS sequence"/>
</dbReference>
<name>A0ABQ4EFG9_9ACTN</name>
<gene>
    <name evidence="1" type="ORF">Pma05_00310</name>
</gene>
<evidence type="ECO:0000313" key="1">
    <source>
        <dbReference type="EMBL" id="GIG93458.1"/>
    </source>
</evidence>
<organism evidence="1 2">
    <name type="scientific">Plantactinospora mayteni</name>
    <dbReference type="NCBI Taxonomy" id="566021"/>
    <lineage>
        <taxon>Bacteria</taxon>
        <taxon>Bacillati</taxon>
        <taxon>Actinomycetota</taxon>
        <taxon>Actinomycetes</taxon>
        <taxon>Micromonosporales</taxon>
        <taxon>Micromonosporaceae</taxon>
        <taxon>Plantactinospora</taxon>
    </lineage>
</organism>
<evidence type="ECO:0000313" key="2">
    <source>
        <dbReference type="Proteomes" id="UP000621500"/>
    </source>
</evidence>
<dbReference type="RefSeq" id="WP_203855144.1">
    <property type="nucleotide sequence ID" value="NZ_BAAAZQ010000003.1"/>
</dbReference>
<proteinExistence type="predicted"/>
<sequence length="62" mass="6287">MTGEIAVTFGGITQVVPLVGGAAVLTLPTTGLATGVYPVHVAYSGDSTYAPDAAVQQKLRVR</sequence>
<comment type="caution">
    <text evidence="1">The sequence shown here is derived from an EMBL/GenBank/DDBJ whole genome shotgun (WGS) entry which is preliminary data.</text>
</comment>
<dbReference type="Gene3D" id="2.60.40.10">
    <property type="entry name" value="Immunoglobulins"/>
    <property type="match status" value="1"/>
</dbReference>
<evidence type="ECO:0008006" key="3">
    <source>
        <dbReference type="Google" id="ProtNLM"/>
    </source>
</evidence>
<dbReference type="EMBL" id="BONX01000001">
    <property type="protein sequence ID" value="GIG93458.1"/>
    <property type="molecule type" value="Genomic_DNA"/>
</dbReference>